<name>A0A0W0SKY8_9GAMM</name>
<dbReference type="STRING" id="29422.Lbru_1409"/>
<protein>
    <submittedName>
        <fullName evidence="1">Uncharacterized protein</fullName>
    </submittedName>
</protein>
<evidence type="ECO:0000313" key="2">
    <source>
        <dbReference type="Proteomes" id="UP000054742"/>
    </source>
</evidence>
<evidence type="ECO:0000313" key="1">
    <source>
        <dbReference type="EMBL" id="KTC84048.1"/>
    </source>
</evidence>
<dbReference type="EMBL" id="LNXV01000011">
    <property type="protein sequence ID" value="KTC84048.1"/>
    <property type="molecule type" value="Genomic_DNA"/>
</dbReference>
<organism evidence="1 2">
    <name type="scientific">Legionella brunensis</name>
    <dbReference type="NCBI Taxonomy" id="29422"/>
    <lineage>
        <taxon>Bacteria</taxon>
        <taxon>Pseudomonadati</taxon>
        <taxon>Pseudomonadota</taxon>
        <taxon>Gammaproteobacteria</taxon>
        <taxon>Legionellales</taxon>
        <taxon>Legionellaceae</taxon>
        <taxon>Legionella</taxon>
    </lineage>
</organism>
<dbReference type="PATRIC" id="fig|29422.6.peg.1493"/>
<dbReference type="Proteomes" id="UP000054742">
    <property type="component" value="Unassembled WGS sequence"/>
</dbReference>
<dbReference type="OrthoDB" id="5639108at2"/>
<dbReference type="AlphaFoldDB" id="A0A0W0SKY8"/>
<dbReference type="RefSeq" id="WP_058441488.1">
    <property type="nucleotide sequence ID" value="NZ_CAAAHU010000003.1"/>
</dbReference>
<keyword evidence="2" id="KW-1185">Reference proteome</keyword>
<accession>A0A0W0SKY8</accession>
<sequence length="691" mass="80037">MKTKRLASPQTVNACTLISVAVIEAILSARNEKEMDSKIKEAHKSSQMLYIEQLSHNKERGAGLLEEEAYQQYFSEFFKNPTTAVIAPNEINIKELLDNRDNLIRNGIFDLFFTYNYDTTEAIQKKLEAKANGKPAPIIDWATVTENELKQLLGNDEEKLSLEEEIVAICGQLQDPQGVSIRMEGHTIPLIKRGNVYYSYDSLTGILSSTEDLQEMTTHVLEKINTNRAKGAVLYYFSPQKIIDFKDNEAAEETKTEEKKITAEQIHDLIENRKLFDGTIYGLKGWQLVNGELFELIYTQIPEKKHSTIDWSSITEVELCQLINIEKEEATRAAKGTTEVVEETTKTEEKKITAEQIHDLIENRKLFDGQGLEGWQQLYAELFVSIYTQIPEERHSVIDWSSITEVELCQLMNIEKEEATRTAKGTTEVVEETTKTAGKKITAEEIHNLIEDRKLYMYNGRALNDWQQHHAKLFRSIYMQIPEQQHSKIDWSIITEKELCQLLNIEPKIIEVAKITAEEIHTLIEDRKWYNRHRFDDWQQKHARLFNLIYMQFPEERRRPTMNWASITEKELCQLLNIQVVEAQNSNRDKLLTIIDTLKDNIINQKNERKTSRNSQWKADLLSGIQQSLQQVEGGFTSVNEQEYIQQIRDVCSMKRNSLHFWSEPHSASEFEKLLQDNGFEASAKVSSQMK</sequence>
<comment type="caution">
    <text evidence="1">The sequence shown here is derived from an EMBL/GenBank/DDBJ whole genome shotgun (WGS) entry which is preliminary data.</text>
</comment>
<proteinExistence type="predicted"/>
<reference evidence="1 2" key="1">
    <citation type="submission" date="2015-11" db="EMBL/GenBank/DDBJ databases">
        <title>Genomic analysis of 38 Legionella species identifies large and diverse effector repertoires.</title>
        <authorList>
            <person name="Burstein D."/>
            <person name="Amaro F."/>
            <person name="Zusman T."/>
            <person name="Lifshitz Z."/>
            <person name="Cohen O."/>
            <person name="Gilbert J.A."/>
            <person name="Pupko T."/>
            <person name="Shuman H.A."/>
            <person name="Segal G."/>
        </authorList>
    </citation>
    <scope>NUCLEOTIDE SEQUENCE [LARGE SCALE GENOMIC DNA]</scope>
    <source>
        <strain evidence="1 2">ATCC 43878</strain>
    </source>
</reference>
<gene>
    <name evidence="1" type="ORF">Lbru_1409</name>
</gene>